<dbReference type="Proteomes" id="UP001204144">
    <property type="component" value="Unassembled WGS sequence"/>
</dbReference>
<dbReference type="InterPro" id="IPR022409">
    <property type="entry name" value="PKD/Chitinase_dom"/>
</dbReference>
<proteinExistence type="predicted"/>
<dbReference type="SUPFAM" id="SSF49299">
    <property type="entry name" value="PKD domain"/>
    <property type="match status" value="2"/>
</dbReference>
<evidence type="ECO:0000259" key="1">
    <source>
        <dbReference type="PROSITE" id="PS50835"/>
    </source>
</evidence>
<keyword evidence="3" id="KW-1185">Reference proteome</keyword>
<dbReference type="SUPFAM" id="SSF48726">
    <property type="entry name" value="Immunoglobulin"/>
    <property type="match status" value="1"/>
</dbReference>
<accession>A0AAE3H3N7</accession>
<feature type="non-terminal residue" evidence="2">
    <location>
        <position position="1"/>
    </location>
</feature>
<dbReference type="EMBL" id="RJUF01000075">
    <property type="protein sequence ID" value="MCP9764148.1"/>
    <property type="molecule type" value="Genomic_DNA"/>
</dbReference>
<protein>
    <recommendedName>
        <fullName evidence="1">Ig-like domain-containing protein</fullName>
    </recommendedName>
</protein>
<dbReference type="SMART" id="SM00089">
    <property type="entry name" value="PKD"/>
    <property type="match status" value="4"/>
</dbReference>
<name>A0AAE3H3N7_9BACT</name>
<organism evidence="2 3">
    <name type="scientific">Lacihabitans soyangensis</name>
    <dbReference type="NCBI Taxonomy" id="869394"/>
    <lineage>
        <taxon>Bacteria</taxon>
        <taxon>Pseudomonadati</taxon>
        <taxon>Bacteroidota</taxon>
        <taxon>Cytophagia</taxon>
        <taxon>Cytophagales</taxon>
        <taxon>Leadbetterellaceae</taxon>
        <taxon>Lacihabitans</taxon>
    </lineage>
</organism>
<reference evidence="2 3" key="1">
    <citation type="submission" date="2018-11" db="EMBL/GenBank/DDBJ databases">
        <title>Novel bacteria species description.</title>
        <authorList>
            <person name="Han J.-H."/>
        </authorList>
    </citation>
    <scope>NUCLEOTIDE SEQUENCE [LARGE SCALE GENOMIC DNA]</scope>
    <source>
        <strain evidence="2 3">KCTC23259</strain>
    </source>
</reference>
<feature type="domain" description="Ig-like" evidence="1">
    <location>
        <begin position="364"/>
        <end position="442"/>
    </location>
</feature>
<dbReference type="InterPro" id="IPR036179">
    <property type="entry name" value="Ig-like_dom_sf"/>
</dbReference>
<evidence type="ECO:0000313" key="3">
    <source>
        <dbReference type="Proteomes" id="UP001204144"/>
    </source>
</evidence>
<dbReference type="RefSeq" id="WP_374760688.1">
    <property type="nucleotide sequence ID" value="NZ_RJUF01000075.1"/>
</dbReference>
<sequence>SWAPSGGTAATATGLAAGTYTVTVTDANACQQTATVNITQPTALVASISAQTNVLCNGASTGSVTVTASGGNPNYTYSWAPSGGTAATASGLTAGTYTVTVTDANSCQKTATVIITQPTTLLASISAQTNVGCNGASTGTATVTASGGTPNYTYSWAPSGGTSATASGLAAGTYTVTVTDANSCQKTATVTITQPAPLLATISAQTNVLCNGASTGSATVTASGGTPNYTYSWAPAGGTSATASGLAVGTYTVTVTDANSCQQTATVNITQPTTLVAAISAQTNITCDGPSTGSATVTASGGTPAYTYSWAPSGGTSATALGLAAGTYTVTVTDANGCAVTVSTVVTFTNNLQITQQPQNVSICQGNNATFTVQANLPGVTYQWEVNTGSGFTPVVASSVYSGQNTATLSLAFPSLAYNNYKYRCIVTLNSCNSTSNEATLSLAGSAEALNIVNVNPISGVYSQTAVAYTIALNKIQPNANVLFKSGNAIELLPGFETRAGAVFATKIESPCGLNTTNNSIFENLPKEIRK</sequence>
<dbReference type="AlphaFoldDB" id="A0AAE3H3N7"/>
<comment type="caution">
    <text evidence="2">The sequence shown here is derived from an EMBL/GenBank/DDBJ whole genome shotgun (WGS) entry which is preliminary data.</text>
</comment>
<dbReference type="Pfam" id="PF13573">
    <property type="entry name" value="SprB"/>
    <property type="match status" value="4"/>
</dbReference>
<dbReference type="PROSITE" id="PS50835">
    <property type="entry name" value="IG_LIKE"/>
    <property type="match status" value="1"/>
</dbReference>
<dbReference type="InterPro" id="IPR035986">
    <property type="entry name" value="PKD_dom_sf"/>
</dbReference>
<gene>
    <name evidence="2" type="ORF">EGI31_14440</name>
</gene>
<dbReference type="InterPro" id="IPR055015">
    <property type="entry name" value="GCX_COOH"/>
</dbReference>
<dbReference type="InterPro" id="IPR025667">
    <property type="entry name" value="SprB_repeat"/>
</dbReference>
<evidence type="ECO:0000313" key="2">
    <source>
        <dbReference type="EMBL" id="MCP9764148.1"/>
    </source>
</evidence>
<dbReference type="NCBIfam" id="NF045639">
    <property type="entry name" value="GCX_COOH"/>
    <property type="match status" value="1"/>
</dbReference>
<dbReference type="InterPro" id="IPR007110">
    <property type="entry name" value="Ig-like_dom"/>
</dbReference>
<dbReference type="Gene3D" id="2.60.40.740">
    <property type="match status" value="5"/>
</dbReference>